<dbReference type="InterPro" id="IPR021109">
    <property type="entry name" value="Peptidase_aspartic_dom_sf"/>
</dbReference>
<keyword evidence="4" id="KW-1185">Reference proteome</keyword>
<proteinExistence type="predicted"/>
<evidence type="ECO:0000313" key="4">
    <source>
        <dbReference type="Proteomes" id="UP000887159"/>
    </source>
</evidence>
<dbReference type="SUPFAM" id="SSF50630">
    <property type="entry name" value="Acid proteases"/>
    <property type="match status" value="1"/>
</dbReference>
<accession>A0A8X6SIQ0</accession>
<feature type="compositionally biased region" description="Polar residues" evidence="1">
    <location>
        <begin position="237"/>
        <end position="247"/>
    </location>
</feature>
<evidence type="ECO:0000313" key="3">
    <source>
        <dbReference type="EMBL" id="GFY11940.1"/>
    </source>
</evidence>
<evidence type="ECO:0000256" key="1">
    <source>
        <dbReference type="SAM" id="MobiDB-lite"/>
    </source>
</evidence>
<feature type="region of interest" description="Disordered" evidence="1">
    <location>
        <begin position="1"/>
        <end position="26"/>
    </location>
</feature>
<comment type="caution">
    <text evidence="3">The sequence shown here is derived from an EMBL/GenBank/DDBJ whole genome shotgun (WGS) entry which is preliminary data.</text>
</comment>
<dbReference type="Gene3D" id="2.40.70.10">
    <property type="entry name" value="Acid Proteases"/>
    <property type="match status" value="1"/>
</dbReference>
<reference evidence="3" key="1">
    <citation type="submission" date="2020-08" db="EMBL/GenBank/DDBJ databases">
        <title>Multicomponent nature underlies the extraordinary mechanical properties of spider dragline silk.</title>
        <authorList>
            <person name="Kono N."/>
            <person name="Nakamura H."/>
            <person name="Mori M."/>
            <person name="Yoshida Y."/>
            <person name="Ohtoshi R."/>
            <person name="Malay A.D."/>
            <person name="Moran D.A.P."/>
            <person name="Tomita M."/>
            <person name="Numata K."/>
            <person name="Arakawa K."/>
        </authorList>
    </citation>
    <scope>NUCLEOTIDE SEQUENCE</scope>
</reference>
<dbReference type="InterPro" id="IPR045358">
    <property type="entry name" value="Ty3_capsid"/>
</dbReference>
<evidence type="ECO:0000259" key="2">
    <source>
        <dbReference type="Pfam" id="PF19259"/>
    </source>
</evidence>
<dbReference type="CDD" id="cd00303">
    <property type="entry name" value="retropepsin_like"/>
    <property type="match status" value="1"/>
</dbReference>
<dbReference type="Proteomes" id="UP000887159">
    <property type="component" value="Unassembled WGS sequence"/>
</dbReference>
<feature type="region of interest" description="Disordered" evidence="1">
    <location>
        <begin position="219"/>
        <end position="325"/>
    </location>
</feature>
<feature type="compositionally biased region" description="Basic and acidic residues" evidence="1">
    <location>
        <begin position="299"/>
        <end position="311"/>
    </location>
</feature>
<organism evidence="3 4">
    <name type="scientific">Trichonephila clavipes</name>
    <name type="common">Golden silk orbweaver</name>
    <name type="synonym">Nephila clavipes</name>
    <dbReference type="NCBI Taxonomy" id="2585209"/>
    <lineage>
        <taxon>Eukaryota</taxon>
        <taxon>Metazoa</taxon>
        <taxon>Ecdysozoa</taxon>
        <taxon>Arthropoda</taxon>
        <taxon>Chelicerata</taxon>
        <taxon>Arachnida</taxon>
        <taxon>Araneae</taxon>
        <taxon>Araneomorphae</taxon>
        <taxon>Entelegynae</taxon>
        <taxon>Araneoidea</taxon>
        <taxon>Nephilidae</taxon>
        <taxon>Trichonephila</taxon>
    </lineage>
</organism>
<protein>
    <recommendedName>
        <fullName evidence="2">Ty3 transposon capsid-like protein domain-containing protein</fullName>
    </recommendedName>
</protein>
<sequence length="476" mass="55283">MFDSSSYGKPTPLARADTSRDVLPRGGTSQWRPIRFNQYDPEVRKARGFNVWPEVYFSGSENVTEFLEGIDNQIKLLEIPSDLSCAYLKGHLMGRALDWYQIFGSTLMQNTATDFVQLKAALSKAFPDIQNRKDLETRFYASQQRQNQEPKDFVCDLLKLHKKLELGMSEKALVDHIFVRLEPQVQDHVEVRNPQTAIQILEVLAKFEGRYSCKATLSSRNSNNVEGRGRNERRMSNVGNNRGNWRNSKVVHRPNNGRNDYRGNHKNNRQGNQWFESRNRFQNDDRRFNDIGYQFRNRGQNDDFSRGDQRNRGSSKNFSRGSRKQMGRLNVLKVNDIKGDQTQSINQSPIKLSAICMSPVELPYVPILLDETSTKALWDTGAEKSFISEETYQKYFFYKQVKKSSTRVITAQGAKCRNMGVMELNIRIRDFEKPWLFHVLADLEYPCIPGIDFIGGSKIMLDFENLWRFQIRRLIK</sequence>
<dbReference type="EMBL" id="BMAU01021309">
    <property type="protein sequence ID" value="GFY11940.1"/>
    <property type="molecule type" value="Genomic_DNA"/>
</dbReference>
<dbReference type="AlphaFoldDB" id="A0A8X6SIQ0"/>
<gene>
    <name evidence="3" type="primary">NCL1_59947</name>
    <name evidence="3" type="ORF">TNCV_4974401</name>
</gene>
<name>A0A8X6SIQ0_TRICX</name>
<feature type="compositionally biased region" description="Basic and acidic residues" evidence="1">
    <location>
        <begin position="277"/>
        <end position="289"/>
    </location>
</feature>
<feature type="domain" description="Ty3 transposon capsid-like protein" evidence="2">
    <location>
        <begin position="56"/>
        <end position="226"/>
    </location>
</feature>
<dbReference type="Pfam" id="PF19259">
    <property type="entry name" value="Ty3_capsid"/>
    <property type="match status" value="1"/>
</dbReference>